<dbReference type="SUPFAM" id="SSF53187">
    <property type="entry name" value="Zn-dependent exopeptidases"/>
    <property type="match status" value="1"/>
</dbReference>
<evidence type="ECO:0000259" key="3">
    <source>
        <dbReference type="Pfam" id="PF07687"/>
    </source>
</evidence>
<dbReference type="PIRSF" id="PIRSF001235">
    <property type="entry name" value="Amidase_carbamoylase"/>
    <property type="match status" value="1"/>
</dbReference>
<dbReference type="NCBIfam" id="TIGR01879">
    <property type="entry name" value="hydantase"/>
    <property type="match status" value="1"/>
</dbReference>
<dbReference type="Proteomes" id="UP001179280">
    <property type="component" value="Unassembled WGS sequence"/>
</dbReference>
<dbReference type="InterPro" id="IPR011650">
    <property type="entry name" value="Peptidase_M20_dimer"/>
</dbReference>
<dbReference type="GO" id="GO:0050538">
    <property type="term" value="F:N-carbamoyl-L-amino-acid hydrolase activity"/>
    <property type="evidence" value="ECO:0007669"/>
    <property type="project" value="UniProtKB-EC"/>
</dbReference>
<evidence type="ECO:0000313" key="5">
    <source>
        <dbReference type="Proteomes" id="UP001179280"/>
    </source>
</evidence>
<evidence type="ECO:0000256" key="1">
    <source>
        <dbReference type="ARBA" id="ARBA00006153"/>
    </source>
</evidence>
<dbReference type="PANTHER" id="PTHR32494">
    <property type="entry name" value="ALLANTOATE DEIMINASE-RELATED"/>
    <property type="match status" value="1"/>
</dbReference>
<dbReference type="EMBL" id="JAFBCV010000001">
    <property type="protein sequence ID" value="MBM7836864.1"/>
    <property type="molecule type" value="Genomic_DNA"/>
</dbReference>
<dbReference type="Pfam" id="PF01546">
    <property type="entry name" value="Peptidase_M20"/>
    <property type="match status" value="1"/>
</dbReference>
<comment type="caution">
    <text evidence="4">The sequence shown here is derived from an EMBL/GenBank/DDBJ whole genome shotgun (WGS) entry which is preliminary data.</text>
</comment>
<dbReference type="SUPFAM" id="SSF55031">
    <property type="entry name" value="Bacterial exopeptidase dimerisation domain"/>
    <property type="match status" value="1"/>
</dbReference>
<dbReference type="Gene3D" id="3.30.70.360">
    <property type="match status" value="1"/>
</dbReference>
<sequence>MEKLQLRINRKRLEQSIHTLGAIGVNEHGGLDRTTFTDAELAARDWLKKELERTGLALYVDEAANIWGRREGKNQTKSMVFGSHIDTVPNGGKYDGALGVLIALEIMNVLQEEGVQTKHPFELVSFSAEEPNPFGLSTFGSRAISGKLTAAHLVGVKDVAGTLVTDALTKAGGNPDQFDLCVRSKEDFAAYVEVHIEQGKRLLNTDIPIGVVTAITGIYREEVRINGVANHAGTTLMEDRSDALVAAAQLISALEEICKTYPAKELVGTIGKLDTYPNSANIIPGEVVLAVEIRGETVEQIAEARALWDQQKADISQKRDIRIEASTKLNQAPAQMSDTVMEVSEREAKQLGLASMRLGSMAGHDAAHMASLTKSGMIFVPSLDGKSHCPEEESRMSDIEKAANVLLQTLLTLDEQED</sequence>
<keyword evidence="2 4" id="KW-0378">Hydrolase</keyword>
<evidence type="ECO:0000313" key="4">
    <source>
        <dbReference type="EMBL" id="MBM7836864.1"/>
    </source>
</evidence>
<evidence type="ECO:0000256" key="2">
    <source>
        <dbReference type="ARBA" id="ARBA00022801"/>
    </source>
</evidence>
<dbReference type="PANTHER" id="PTHR32494:SF5">
    <property type="entry name" value="ALLANTOATE AMIDOHYDROLASE"/>
    <property type="match status" value="1"/>
</dbReference>
<dbReference type="Gene3D" id="3.40.630.10">
    <property type="entry name" value="Zn peptidases"/>
    <property type="match status" value="1"/>
</dbReference>
<gene>
    <name evidence="4" type="ORF">JOC54_000095</name>
</gene>
<dbReference type="InterPro" id="IPR036264">
    <property type="entry name" value="Bact_exopeptidase_dim_dom"/>
</dbReference>
<proteinExistence type="inferred from homology"/>
<protein>
    <submittedName>
        <fullName evidence="4">N-carbamoyl-L-amino-acid hydrolase</fullName>
        <ecNumber evidence="4">3.5.1.87</ecNumber>
    </submittedName>
</protein>
<dbReference type="InterPro" id="IPR002933">
    <property type="entry name" value="Peptidase_M20"/>
</dbReference>
<dbReference type="CDD" id="cd03884">
    <property type="entry name" value="M20_bAS"/>
    <property type="match status" value="1"/>
</dbReference>
<name>A0ABS2SMX5_9BACI</name>
<accession>A0ABS2SMX5</accession>
<dbReference type="InterPro" id="IPR010158">
    <property type="entry name" value="Amidase_Cbmase"/>
</dbReference>
<reference evidence="4" key="1">
    <citation type="submission" date="2021-01" db="EMBL/GenBank/DDBJ databases">
        <title>Genomic Encyclopedia of Type Strains, Phase IV (KMG-IV): sequencing the most valuable type-strain genomes for metagenomic binning, comparative biology and taxonomic classification.</title>
        <authorList>
            <person name="Goeker M."/>
        </authorList>
    </citation>
    <scope>NUCLEOTIDE SEQUENCE</scope>
    <source>
        <strain evidence="4">DSM 21943</strain>
    </source>
</reference>
<organism evidence="4 5">
    <name type="scientific">Shouchella xiaoxiensis</name>
    <dbReference type="NCBI Taxonomy" id="766895"/>
    <lineage>
        <taxon>Bacteria</taxon>
        <taxon>Bacillati</taxon>
        <taxon>Bacillota</taxon>
        <taxon>Bacilli</taxon>
        <taxon>Bacillales</taxon>
        <taxon>Bacillaceae</taxon>
        <taxon>Shouchella</taxon>
    </lineage>
</organism>
<dbReference type="EC" id="3.5.1.87" evidence="4"/>
<dbReference type="NCBIfam" id="NF006771">
    <property type="entry name" value="PRK09290.1-5"/>
    <property type="match status" value="1"/>
</dbReference>
<comment type="similarity">
    <text evidence="1">Belongs to the peptidase M20 family.</text>
</comment>
<keyword evidence="5" id="KW-1185">Reference proteome</keyword>
<dbReference type="Pfam" id="PF07687">
    <property type="entry name" value="M20_dimer"/>
    <property type="match status" value="1"/>
</dbReference>
<dbReference type="RefSeq" id="WP_204463565.1">
    <property type="nucleotide sequence ID" value="NZ_JAFBCV010000001.1"/>
</dbReference>
<feature type="domain" description="Peptidase M20 dimerisation" evidence="3">
    <location>
        <begin position="216"/>
        <end position="306"/>
    </location>
</feature>